<gene>
    <name evidence="2" type="ORF">Tsubulata_004438</name>
</gene>
<comment type="caution">
    <text evidence="2">The sequence shown here is derived from an EMBL/GenBank/DDBJ whole genome shotgun (WGS) entry which is preliminary data.</text>
</comment>
<dbReference type="Proteomes" id="UP001141552">
    <property type="component" value="Unassembled WGS sequence"/>
</dbReference>
<feature type="domain" description="Putative plant transposon protein" evidence="1">
    <location>
        <begin position="182"/>
        <end position="348"/>
    </location>
</feature>
<dbReference type="OrthoDB" id="1109375at2759"/>
<sequence length="411" mass="47103">MINDASCLLCSASIESRDRLFFECSFSATIWSNLLSLYSVNRRVGAWPSEFLWAKSHLQKKSFQSLIIRVAWAAAIYHIWRERNRRFFTNCSRPTDCVLLDICSEMKLRFRDEEEDEESEKEEETTPTRAKRKLKNLSKSRFKKRPKKKYFTHTPTYTLELDDFKAIGVTKLLKDATLKTLATLKVQGYEVLMKDFYDNMTVEYGNKGLVECIKTTIKGKRIKVTTELICEVLKIKPGEIRFYDSASGTPINIPKTPCHSKQSQILFDSLVSGHYNSLKPRDRILMYTLTRVIMPRKNSRTVIKKLDQWILACLIKKSSISFGTLILHHMTLYNEHSHGSLITLLAKKLKITPTLADKPIVLKKINSDTLVKMSIKPNPAGEYSVTKSVGNSLKIGDVSEQVSTLKEEIVS</sequence>
<dbReference type="PANTHER" id="PTHR33116:SF66">
    <property type="entry name" value="REVERSE TRANSCRIPTASE ZINC-BINDING DOMAIN-CONTAINING PROTEIN"/>
    <property type="match status" value="1"/>
</dbReference>
<dbReference type="Pfam" id="PF20167">
    <property type="entry name" value="Transposase_32"/>
    <property type="match status" value="1"/>
</dbReference>
<name>A0A9Q0GDF2_9ROSI</name>
<dbReference type="PANTHER" id="PTHR33116">
    <property type="entry name" value="REVERSE TRANSCRIPTASE ZINC-BINDING DOMAIN-CONTAINING PROTEIN-RELATED-RELATED"/>
    <property type="match status" value="1"/>
</dbReference>
<protein>
    <recommendedName>
        <fullName evidence="1">Putative plant transposon protein domain-containing protein</fullName>
    </recommendedName>
</protein>
<dbReference type="EMBL" id="JAKUCV010001094">
    <property type="protein sequence ID" value="KAJ4847706.1"/>
    <property type="molecule type" value="Genomic_DNA"/>
</dbReference>
<reference evidence="2" key="2">
    <citation type="journal article" date="2023" name="Plants (Basel)">
        <title>Annotation of the Turnera subulata (Passifloraceae) Draft Genome Reveals the S-Locus Evolved after the Divergence of Turneroideae from Passifloroideae in a Stepwise Manner.</title>
        <authorList>
            <person name="Henning P.M."/>
            <person name="Roalson E.H."/>
            <person name="Mir W."/>
            <person name="McCubbin A.G."/>
            <person name="Shore J.S."/>
        </authorList>
    </citation>
    <scope>NUCLEOTIDE SEQUENCE</scope>
    <source>
        <strain evidence="2">F60SS</strain>
    </source>
</reference>
<evidence type="ECO:0000313" key="3">
    <source>
        <dbReference type="Proteomes" id="UP001141552"/>
    </source>
</evidence>
<dbReference type="InterPro" id="IPR046796">
    <property type="entry name" value="Transposase_32_dom"/>
</dbReference>
<accession>A0A9Q0GDF2</accession>
<evidence type="ECO:0000313" key="2">
    <source>
        <dbReference type="EMBL" id="KAJ4847706.1"/>
    </source>
</evidence>
<reference evidence="2" key="1">
    <citation type="submission" date="2022-02" db="EMBL/GenBank/DDBJ databases">
        <authorList>
            <person name="Henning P.M."/>
            <person name="McCubbin A.G."/>
            <person name="Shore J.S."/>
        </authorList>
    </citation>
    <scope>NUCLEOTIDE SEQUENCE</scope>
    <source>
        <strain evidence="2">F60SS</strain>
        <tissue evidence="2">Leaves</tissue>
    </source>
</reference>
<dbReference type="AlphaFoldDB" id="A0A9Q0GDF2"/>
<keyword evidence="3" id="KW-1185">Reference proteome</keyword>
<organism evidence="2 3">
    <name type="scientific">Turnera subulata</name>
    <dbReference type="NCBI Taxonomy" id="218843"/>
    <lineage>
        <taxon>Eukaryota</taxon>
        <taxon>Viridiplantae</taxon>
        <taxon>Streptophyta</taxon>
        <taxon>Embryophyta</taxon>
        <taxon>Tracheophyta</taxon>
        <taxon>Spermatophyta</taxon>
        <taxon>Magnoliopsida</taxon>
        <taxon>eudicotyledons</taxon>
        <taxon>Gunneridae</taxon>
        <taxon>Pentapetalae</taxon>
        <taxon>rosids</taxon>
        <taxon>fabids</taxon>
        <taxon>Malpighiales</taxon>
        <taxon>Passifloraceae</taxon>
        <taxon>Turnera</taxon>
    </lineage>
</organism>
<evidence type="ECO:0000259" key="1">
    <source>
        <dbReference type="Pfam" id="PF20167"/>
    </source>
</evidence>
<proteinExistence type="predicted"/>